<protein>
    <submittedName>
        <fullName evidence="2">Uncharacterized protein</fullName>
    </submittedName>
</protein>
<proteinExistence type="predicted"/>
<sequence length="91" mass="10228">LERVLHSNVKWFARSGLMSSVCLLTMLLASNGSLLIFRKFVTNFWISIGLLTIAPVLSFSLLLGVFRINLLRRNDQTDSSLDQKAEASKIM</sequence>
<feature type="transmembrane region" description="Helical" evidence="1">
    <location>
        <begin position="12"/>
        <end position="37"/>
    </location>
</feature>
<evidence type="ECO:0000256" key="1">
    <source>
        <dbReference type="SAM" id="Phobius"/>
    </source>
</evidence>
<comment type="caution">
    <text evidence="2">The sequence shown here is derived from an EMBL/GenBank/DDBJ whole genome shotgun (WGS) entry which is preliminary data.</text>
</comment>
<keyword evidence="1" id="KW-0812">Transmembrane</keyword>
<dbReference type="AlphaFoldDB" id="A0AAN5CWQ5"/>
<keyword evidence="3" id="KW-1185">Reference proteome</keyword>
<feature type="non-terminal residue" evidence="2">
    <location>
        <position position="91"/>
    </location>
</feature>
<evidence type="ECO:0000313" key="2">
    <source>
        <dbReference type="EMBL" id="GMR52091.1"/>
    </source>
</evidence>
<keyword evidence="1" id="KW-1133">Transmembrane helix</keyword>
<feature type="non-terminal residue" evidence="2">
    <location>
        <position position="1"/>
    </location>
</feature>
<accession>A0AAN5CWQ5</accession>
<name>A0AAN5CWQ5_9BILA</name>
<gene>
    <name evidence="2" type="ORF">PMAYCL1PPCAC_22286</name>
</gene>
<evidence type="ECO:0000313" key="3">
    <source>
        <dbReference type="Proteomes" id="UP001328107"/>
    </source>
</evidence>
<dbReference type="EMBL" id="BTRK01000005">
    <property type="protein sequence ID" value="GMR52091.1"/>
    <property type="molecule type" value="Genomic_DNA"/>
</dbReference>
<reference evidence="3" key="1">
    <citation type="submission" date="2022-10" db="EMBL/GenBank/DDBJ databases">
        <title>Genome assembly of Pristionchus species.</title>
        <authorList>
            <person name="Yoshida K."/>
            <person name="Sommer R.J."/>
        </authorList>
    </citation>
    <scope>NUCLEOTIDE SEQUENCE [LARGE SCALE GENOMIC DNA]</scope>
    <source>
        <strain evidence="3">RS5460</strain>
    </source>
</reference>
<keyword evidence="1" id="KW-0472">Membrane</keyword>
<dbReference type="Proteomes" id="UP001328107">
    <property type="component" value="Unassembled WGS sequence"/>
</dbReference>
<organism evidence="2 3">
    <name type="scientific">Pristionchus mayeri</name>
    <dbReference type="NCBI Taxonomy" id="1317129"/>
    <lineage>
        <taxon>Eukaryota</taxon>
        <taxon>Metazoa</taxon>
        <taxon>Ecdysozoa</taxon>
        <taxon>Nematoda</taxon>
        <taxon>Chromadorea</taxon>
        <taxon>Rhabditida</taxon>
        <taxon>Rhabditina</taxon>
        <taxon>Diplogasteromorpha</taxon>
        <taxon>Diplogasteroidea</taxon>
        <taxon>Neodiplogasteridae</taxon>
        <taxon>Pristionchus</taxon>
    </lineage>
</organism>
<feature type="transmembrane region" description="Helical" evidence="1">
    <location>
        <begin position="43"/>
        <end position="66"/>
    </location>
</feature>